<evidence type="ECO:0000313" key="2">
    <source>
        <dbReference type="Proteomes" id="UP001597361"/>
    </source>
</evidence>
<sequence length="386" mass="45099">MNRLLFLLFVSVLAFHGCSEKLPDFETQKIQIDLSESEVRPISDIAHNINYILLDPPEETPLVRPYKIVFHDDRIYVEDRALSNLLIFDRSGQLVNSIISTGKGSSEFELLEDFCINNNKLFIKDRILGKILTYDLDGNFIEEIRQYVDGPKFFRGEIFILEYMNNKTSWENYNFIRTENSDIQGFVDIRKGFEDLRHGDRIGFIKNKINNQILFNIPFSYNIAIFDSLGIYNKLIEFDVGKNRLDDAQRVEFFKNHQKRLSYVEDNSITENIGLFTPIKNSFLATFRQGNKDDHLLLLNDSLSVIYQAKNFINDIDDLSLNYYPWTCSEVGFVCLFPSNRIYNSYIETFQGKNVSADPNNIHGFFQENKEKLKSDYHVLVEIELK</sequence>
<dbReference type="Gene3D" id="2.120.10.30">
    <property type="entry name" value="TolB, C-terminal domain"/>
    <property type="match status" value="1"/>
</dbReference>
<dbReference type="RefSeq" id="WP_376885887.1">
    <property type="nucleotide sequence ID" value="NZ_JBHUHR010000027.1"/>
</dbReference>
<dbReference type="InterPro" id="IPR011042">
    <property type="entry name" value="6-blade_b-propeller_TolB-like"/>
</dbReference>
<comment type="caution">
    <text evidence="1">The sequence shown here is derived from an EMBL/GenBank/DDBJ whole genome shotgun (WGS) entry which is preliminary data.</text>
</comment>
<reference evidence="2" key="1">
    <citation type="journal article" date="2019" name="Int. J. Syst. Evol. Microbiol.">
        <title>The Global Catalogue of Microorganisms (GCM) 10K type strain sequencing project: providing services to taxonomists for standard genome sequencing and annotation.</title>
        <authorList>
            <consortium name="The Broad Institute Genomics Platform"/>
            <consortium name="The Broad Institute Genome Sequencing Center for Infectious Disease"/>
            <person name="Wu L."/>
            <person name="Ma J."/>
        </authorList>
    </citation>
    <scope>NUCLEOTIDE SEQUENCE [LARGE SCALE GENOMIC DNA]</scope>
    <source>
        <strain evidence="2">CGMCC 1.15180</strain>
    </source>
</reference>
<name>A0ABW4VM14_9BACT</name>
<evidence type="ECO:0000313" key="1">
    <source>
        <dbReference type="EMBL" id="MFD2035136.1"/>
    </source>
</evidence>
<accession>A0ABW4VM14</accession>
<dbReference type="EMBL" id="JBHUHR010000027">
    <property type="protein sequence ID" value="MFD2035136.1"/>
    <property type="molecule type" value="Genomic_DNA"/>
</dbReference>
<dbReference type="SUPFAM" id="SSF63825">
    <property type="entry name" value="YWTD domain"/>
    <property type="match status" value="1"/>
</dbReference>
<keyword evidence="2" id="KW-1185">Reference proteome</keyword>
<protein>
    <submittedName>
        <fullName evidence="1">6-bladed beta-propeller</fullName>
    </submittedName>
</protein>
<dbReference type="Pfam" id="PF17170">
    <property type="entry name" value="DUF5128"/>
    <property type="match status" value="1"/>
</dbReference>
<proteinExistence type="predicted"/>
<gene>
    <name evidence="1" type="ORF">ACFSKL_10055</name>
</gene>
<dbReference type="Proteomes" id="UP001597361">
    <property type="component" value="Unassembled WGS sequence"/>
</dbReference>
<organism evidence="1 2">
    <name type="scientific">Belliella marina</name>
    <dbReference type="NCBI Taxonomy" id="1644146"/>
    <lineage>
        <taxon>Bacteria</taxon>
        <taxon>Pseudomonadati</taxon>
        <taxon>Bacteroidota</taxon>
        <taxon>Cytophagia</taxon>
        <taxon>Cytophagales</taxon>
        <taxon>Cyclobacteriaceae</taxon>
        <taxon>Belliella</taxon>
    </lineage>
</organism>